<evidence type="ECO:0000256" key="8">
    <source>
        <dbReference type="ARBA" id="ARBA00023101"/>
    </source>
</evidence>
<evidence type="ECO:0000256" key="11">
    <source>
        <dbReference type="SAM" id="SignalP"/>
    </source>
</evidence>
<dbReference type="OrthoDB" id="6132182at2759"/>
<dbReference type="InterPro" id="IPR050316">
    <property type="entry name" value="Tyrosinase/Hemocyanin"/>
</dbReference>
<comment type="catalytic activity">
    <reaction evidence="10">
        <text>L-tyrosine + O2 = L-dopaquinone + H2O</text>
        <dbReference type="Rhea" id="RHEA:18117"/>
        <dbReference type="ChEBI" id="CHEBI:15377"/>
        <dbReference type="ChEBI" id="CHEBI:15379"/>
        <dbReference type="ChEBI" id="CHEBI:57924"/>
        <dbReference type="ChEBI" id="CHEBI:58315"/>
        <dbReference type="EC" id="1.14.18.1"/>
    </reaction>
</comment>
<evidence type="ECO:0000259" key="12">
    <source>
        <dbReference type="PROSITE" id="PS00498"/>
    </source>
</evidence>
<comment type="similarity">
    <text evidence="2">Belongs to the tyrosinase family.</text>
</comment>
<protein>
    <recommendedName>
        <fullName evidence="3">tyrosinase</fullName>
        <ecNumber evidence="3">1.14.18.1</ecNumber>
    </recommendedName>
</protein>
<gene>
    <name evidence="13" type="ORF">K505DRAFT_237867</name>
</gene>
<name>A0A6A6XJN7_9PLEO</name>
<dbReference type="Proteomes" id="UP000799757">
    <property type="component" value="Unassembled WGS sequence"/>
</dbReference>
<dbReference type="AlphaFoldDB" id="A0A6A6XJN7"/>
<dbReference type="InterPro" id="IPR002227">
    <property type="entry name" value="Tyrosinase_Cu-bd"/>
</dbReference>
<dbReference type="Gene3D" id="1.10.1280.10">
    <property type="entry name" value="Di-copper center containing domain from catechol oxidase"/>
    <property type="match status" value="1"/>
</dbReference>
<dbReference type="GO" id="GO:0004503">
    <property type="term" value="F:tyrosinase activity"/>
    <property type="evidence" value="ECO:0007669"/>
    <property type="project" value="UniProtKB-EC"/>
</dbReference>
<dbReference type="InterPro" id="IPR041640">
    <property type="entry name" value="Tyrosinase_C"/>
</dbReference>
<feature type="chain" id="PRO_5025600959" description="tyrosinase" evidence="11">
    <location>
        <begin position="24"/>
        <end position="589"/>
    </location>
</feature>
<organism evidence="13 14">
    <name type="scientific">Melanomma pulvis-pyrius CBS 109.77</name>
    <dbReference type="NCBI Taxonomy" id="1314802"/>
    <lineage>
        <taxon>Eukaryota</taxon>
        <taxon>Fungi</taxon>
        <taxon>Dikarya</taxon>
        <taxon>Ascomycota</taxon>
        <taxon>Pezizomycotina</taxon>
        <taxon>Dothideomycetes</taxon>
        <taxon>Pleosporomycetidae</taxon>
        <taxon>Pleosporales</taxon>
        <taxon>Melanommataceae</taxon>
        <taxon>Melanomma</taxon>
    </lineage>
</organism>
<dbReference type="GO" id="GO:0042438">
    <property type="term" value="P:melanin biosynthetic process"/>
    <property type="evidence" value="ECO:0007669"/>
    <property type="project" value="UniProtKB-KW"/>
</dbReference>
<dbReference type="PANTHER" id="PTHR11474:SF76">
    <property type="entry name" value="SHKT DOMAIN-CONTAINING PROTEIN"/>
    <property type="match status" value="1"/>
</dbReference>
<dbReference type="PROSITE" id="PS00498">
    <property type="entry name" value="TYROSINASE_2"/>
    <property type="match status" value="1"/>
</dbReference>
<keyword evidence="8" id="KW-0470">Melanin biosynthesis</keyword>
<comment type="cofactor">
    <cofactor evidence="1">
        <name>Cu(2+)</name>
        <dbReference type="ChEBI" id="CHEBI:29036"/>
    </cofactor>
</comment>
<feature type="domain" description="Tyrosinase copper-binding" evidence="12">
    <location>
        <begin position="326"/>
        <end position="337"/>
    </location>
</feature>
<reference evidence="13" key="1">
    <citation type="journal article" date="2020" name="Stud. Mycol.">
        <title>101 Dothideomycetes genomes: a test case for predicting lifestyles and emergence of pathogens.</title>
        <authorList>
            <person name="Haridas S."/>
            <person name="Albert R."/>
            <person name="Binder M."/>
            <person name="Bloem J."/>
            <person name="Labutti K."/>
            <person name="Salamov A."/>
            <person name="Andreopoulos B."/>
            <person name="Baker S."/>
            <person name="Barry K."/>
            <person name="Bills G."/>
            <person name="Bluhm B."/>
            <person name="Cannon C."/>
            <person name="Castanera R."/>
            <person name="Culley D."/>
            <person name="Daum C."/>
            <person name="Ezra D."/>
            <person name="Gonzalez J."/>
            <person name="Henrissat B."/>
            <person name="Kuo A."/>
            <person name="Liang C."/>
            <person name="Lipzen A."/>
            <person name="Lutzoni F."/>
            <person name="Magnuson J."/>
            <person name="Mondo S."/>
            <person name="Nolan M."/>
            <person name="Ohm R."/>
            <person name="Pangilinan J."/>
            <person name="Park H.-J."/>
            <person name="Ramirez L."/>
            <person name="Alfaro M."/>
            <person name="Sun H."/>
            <person name="Tritt A."/>
            <person name="Yoshinaga Y."/>
            <person name="Zwiers L.-H."/>
            <person name="Turgeon B."/>
            <person name="Goodwin S."/>
            <person name="Spatafora J."/>
            <person name="Crous P."/>
            <person name="Grigoriev I."/>
        </authorList>
    </citation>
    <scope>NUCLEOTIDE SEQUENCE</scope>
    <source>
        <strain evidence="13">CBS 109.77</strain>
    </source>
</reference>
<evidence type="ECO:0000256" key="3">
    <source>
        <dbReference type="ARBA" id="ARBA00011906"/>
    </source>
</evidence>
<evidence type="ECO:0000256" key="1">
    <source>
        <dbReference type="ARBA" id="ARBA00001973"/>
    </source>
</evidence>
<dbReference type="EC" id="1.14.18.1" evidence="3"/>
<dbReference type="SUPFAM" id="SSF48056">
    <property type="entry name" value="Di-copper centre-containing domain"/>
    <property type="match status" value="1"/>
</dbReference>
<keyword evidence="4" id="KW-0479">Metal-binding</keyword>
<keyword evidence="6" id="KW-0186">Copper</keyword>
<evidence type="ECO:0000256" key="5">
    <source>
        <dbReference type="ARBA" id="ARBA00023002"/>
    </source>
</evidence>
<accession>A0A6A6XJN7</accession>
<dbReference type="PANTHER" id="PTHR11474">
    <property type="entry name" value="TYROSINASE FAMILY MEMBER"/>
    <property type="match status" value="1"/>
</dbReference>
<evidence type="ECO:0000313" key="14">
    <source>
        <dbReference type="Proteomes" id="UP000799757"/>
    </source>
</evidence>
<dbReference type="PRINTS" id="PR00092">
    <property type="entry name" value="TYROSINASE"/>
</dbReference>
<dbReference type="InterPro" id="IPR008922">
    <property type="entry name" value="Di-copper_centre_dom_sf"/>
</dbReference>
<evidence type="ECO:0000313" key="13">
    <source>
        <dbReference type="EMBL" id="KAF2796388.1"/>
    </source>
</evidence>
<evidence type="ECO:0000256" key="9">
    <source>
        <dbReference type="ARBA" id="ARBA00048233"/>
    </source>
</evidence>
<dbReference type="EMBL" id="MU001832">
    <property type="protein sequence ID" value="KAF2796388.1"/>
    <property type="molecule type" value="Genomic_DNA"/>
</dbReference>
<dbReference type="GO" id="GO:0046872">
    <property type="term" value="F:metal ion binding"/>
    <property type="evidence" value="ECO:0007669"/>
    <property type="project" value="UniProtKB-KW"/>
</dbReference>
<evidence type="ECO:0000256" key="10">
    <source>
        <dbReference type="ARBA" id="ARBA00048881"/>
    </source>
</evidence>
<keyword evidence="5" id="KW-0560">Oxidoreductase</keyword>
<dbReference type="Pfam" id="PF18132">
    <property type="entry name" value="Tyrosinase_C"/>
    <property type="match status" value="1"/>
</dbReference>
<evidence type="ECO:0000256" key="6">
    <source>
        <dbReference type="ARBA" id="ARBA00023008"/>
    </source>
</evidence>
<keyword evidence="11" id="KW-0732">Signal</keyword>
<feature type="signal peptide" evidence="11">
    <location>
        <begin position="1"/>
        <end position="23"/>
    </location>
</feature>
<comment type="catalytic activity">
    <reaction evidence="9">
        <text>2 L-dopa + O2 = 2 L-dopaquinone + 2 H2O</text>
        <dbReference type="Rhea" id="RHEA:34287"/>
        <dbReference type="ChEBI" id="CHEBI:15377"/>
        <dbReference type="ChEBI" id="CHEBI:15379"/>
        <dbReference type="ChEBI" id="CHEBI:57504"/>
        <dbReference type="ChEBI" id="CHEBI:57924"/>
        <dbReference type="EC" id="1.14.18.1"/>
    </reaction>
</comment>
<keyword evidence="14" id="KW-1185">Reference proteome</keyword>
<evidence type="ECO:0000256" key="7">
    <source>
        <dbReference type="ARBA" id="ARBA00023033"/>
    </source>
</evidence>
<dbReference type="Pfam" id="PF00264">
    <property type="entry name" value="Tyrosinase"/>
    <property type="match status" value="1"/>
</dbReference>
<keyword evidence="7" id="KW-0503">Monooxygenase</keyword>
<sequence length="589" mass="65424">MVGVHSFGALAAVSLVFPLASFASPLLPTTLAPQPRQANDFFVVAPVPDGGVQPRLNIRALEREPKNQEMWTLFLLALQRLKAMDQKEKTSFYQVAGIHGQPWVPWDNVPSWSSDPLWGYCAHNGNLFATWHRPYMMMYEQLLHTHALAIVDSIPDAATKERYRTAASKLRLPFWDWAEKPPVGEHVLPSSIADEQISITFPNGTVASIENPLFMYRFNPINPADFPWDGTQPYNQWNHTFRLPNPAESLDPVDNKAGILDVLDGNLANARDGLFKILKSYQSFNRFSNSMSGYDIKIGNLENVHNTIHSSFRWGHMYFSSVASFDPVFWLHHANVDRHIALFQALYPETYVEPLRSVYQTTFTLDSSSEEPTGGDTPLTPFHRNAAGDFWTSNLVRDTTKLGYTYPELIGNPSNDTLKAAIKKLYDDSASAALVARNEPAVNQTVRDYNVLLGMPTGYTAAIFLGKAGGNPTTWPTEKNYVGSFSTTFNIGMGVGDNTLNGLVGLSASLAAAHQSGELESVEEDKVVEYLKKQLNWKVASFDGAEIPTTDVPKFSIEVFSQLQTLPSSESEFPATIGEKVYSEITEGV</sequence>
<evidence type="ECO:0000256" key="2">
    <source>
        <dbReference type="ARBA" id="ARBA00009928"/>
    </source>
</evidence>
<evidence type="ECO:0000256" key="4">
    <source>
        <dbReference type="ARBA" id="ARBA00022723"/>
    </source>
</evidence>
<proteinExistence type="inferred from homology"/>